<proteinExistence type="predicted"/>
<evidence type="ECO:0000313" key="2">
    <source>
        <dbReference type="Proteomes" id="UP000319908"/>
    </source>
</evidence>
<keyword evidence="2" id="KW-1185">Reference proteome</keyword>
<sequence>MDDFIATLSMEHCTSAAVLDAATFRNVNQRLLERFFPNVKSATGRWVYSNYRWHGYTFGHEIALAGDAAFECYREQTVVPFYIYHECHDAMLDCAAATWPDIRSFADDIYVCPHDMTWLFTTTHEMSIGLGPFFAAPGA</sequence>
<dbReference type="InterPro" id="IPR025454">
    <property type="entry name" value="DUF4275"/>
</dbReference>
<comment type="caution">
    <text evidence="1">The sequence shown here is derived from an EMBL/GenBank/DDBJ whole genome shotgun (WGS) entry which is preliminary data.</text>
</comment>
<evidence type="ECO:0000313" key="1">
    <source>
        <dbReference type="EMBL" id="TWU18496.1"/>
    </source>
</evidence>
<gene>
    <name evidence="1" type="ORF">Poly21_06590</name>
</gene>
<name>A0A5C6C4W0_9BACT</name>
<dbReference type="AlphaFoldDB" id="A0A5C6C4W0"/>
<dbReference type="EMBL" id="SJPU01000001">
    <property type="protein sequence ID" value="TWU18496.1"/>
    <property type="molecule type" value="Genomic_DNA"/>
</dbReference>
<protein>
    <submittedName>
        <fullName evidence="1">Uncharacterized protein</fullName>
    </submittedName>
</protein>
<dbReference type="Pfam" id="PF14101">
    <property type="entry name" value="DUF4275"/>
    <property type="match status" value="1"/>
</dbReference>
<organism evidence="1 2">
    <name type="scientific">Allorhodopirellula heiligendammensis</name>
    <dbReference type="NCBI Taxonomy" id="2714739"/>
    <lineage>
        <taxon>Bacteria</taxon>
        <taxon>Pseudomonadati</taxon>
        <taxon>Planctomycetota</taxon>
        <taxon>Planctomycetia</taxon>
        <taxon>Pirellulales</taxon>
        <taxon>Pirellulaceae</taxon>
        <taxon>Allorhodopirellula</taxon>
    </lineage>
</organism>
<dbReference type="RefSeq" id="WP_146405538.1">
    <property type="nucleotide sequence ID" value="NZ_SJPU01000001.1"/>
</dbReference>
<dbReference type="Proteomes" id="UP000319908">
    <property type="component" value="Unassembled WGS sequence"/>
</dbReference>
<dbReference type="OrthoDB" id="279224at2"/>
<accession>A0A5C6C4W0</accession>
<reference evidence="1 2" key="1">
    <citation type="journal article" date="2020" name="Antonie Van Leeuwenhoek">
        <title>Rhodopirellula heiligendammensis sp. nov., Rhodopirellula pilleata sp. nov., and Rhodopirellula solitaria sp. nov. isolated from natural or artificial marine surfaces in Northern Germany and California, USA, and emended description of the genus Rhodopirellula.</title>
        <authorList>
            <person name="Kallscheuer N."/>
            <person name="Wiegand S."/>
            <person name="Jogler M."/>
            <person name="Boedeker C."/>
            <person name="Peeters S.H."/>
            <person name="Rast P."/>
            <person name="Heuer A."/>
            <person name="Jetten M.S.M."/>
            <person name="Rohde M."/>
            <person name="Jogler C."/>
        </authorList>
    </citation>
    <scope>NUCLEOTIDE SEQUENCE [LARGE SCALE GENOMIC DNA]</scope>
    <source>
        <strain evidence="1 2">Poly21</strain>
    </source>
</reference>